<proteinExistence type="predicted"/>
<dbReference type="EMBL" id="JANPWB010000004">
    <property type="protein sequence ID" value="KAJ1195844.1"/>
    <property type="molecule type" value="Genomic_DNA"/>
</dbReference>
<evidence type="ECO:0000313" key="2">
    <source>
        <dbReference type="Proteomes" id="UP001066276"/>
    </source>
</evidence>
<protein>
    <submittedName>
        <fullName evidence="1">Uncharacterized protein</fullName>
    </submittedName>
</protein>
<evidence type="ECO:0000313" key="1">
    <source>
        <dbReference type="EMBL" id="KAJ1195844.1"/>
    </source>
</evidence>
<dbReference type="Proteomes" id="UP001066276">
    <property type="component" value="Chromosome 2_2"/>
</dbReference>
<keyword evidence="2" id="KW-1185">Reference proteome</keyword>
<sequence length="77" mass="8827">MKTAPPLPTGVAPQFHETRMGILLLRLSPLKRSRYSVIDTYPNRKAFSPDRDALFLDSTLCPEQSRFRLLFCKCVSQ</sequence>
<accession>A0AAV7V314</accession>
<gene>
    <name evidence="1" type="ORF">NDU88_005112</name>
</gene>
<dbReference type="AlphaFoldDB" id="A0AAV7V314"/>
<comment type="caution">
    <text evidence="1">The sequence shown here is derived from an EMBL/GenBank/DDBJ whole genome shotgun (WGS) entry which is preliminary data.</text>
</comment>
<name>A0AAV7V314_PLEWA</name>
<organism evidence="1 2">
    <name type="scientific">Pleurodeles waltl</name>
    <name type="common">Iberian ribbed newt</name>
    <dbReference type="NCBI Taxonomy" id="8319"/>
    <lineage>
        <taxon>Eukaryota</taxon>
        <taxon>Metazoa</taxon>
        <taxon>Chordata</taxon>
        <taxon>Craniata</taxon>
        <taxon>Vertebrata</taxon>
        <taxon>Euteleostomi</taxon>
        <taxon>Amphibia</taxon>
        <taxon>Batrachia</taxon>
        <taxon>Caudata</taxon>
        <taxon>Salamandroidea</taxon>
        <taxon>Salamandridae</taxon>
        <taxon>Pleurodelinae</taxon>
        <taxon>Pleurodeles</taxon>
    </lineage>
</organism>
<reference evidence="1" key="1">
    <citation type="journal article" date="2022" name="bioRxiv">
        <title>Sequencing and chromosome-scale assembly of the giantPleurodeles waltlgenome.</title>
        <authorList>
            <person name="Brown T."/>
            <person name="Elewa A."/>
            <person name="Iarovenko S."/>
            <person name="Subramanian E."/>
            <person name="Araus A.J."/>
            <person name="Petzold A."/>
            <person name="Susuki M."/>
            <person name="Suzuki K.-i.T."/>
            <person name="Hayashi T."/>
            <person name="Toyoda A."/>
            <person name="Oliveira C."/>
            <person name="Osipova E."/>
            <person name="Leigh N.D."/>
            <person name="Simon A."/>
            <person name="Yun M.H."/>
        </authorList>
    </citation>
    <scope>NUCLEOTIDE SEQUENCE</scope>
    <source>
        <strain evidence="1">20211129_DDA</strain>
        <tissue evidence="1">Liver</tissue>
    </source>
</reference>